<sequence length="347" mass="35945">MTAVAVIDRAAFARNVRRLVERAAPAEVMLAIKADAYGHGMLDLAPVALAAGARSLAVLEIPAALALREAGIDCRLFAWLHGTGSDFAAAIAAGIDLGVSAPWQLDAIASAASTARPARVHLKIDTGLRRNGALPEQWPALVRQARELAETGRIVIDGIWSHLADASVEADDAAIAVFEAAIATAEALGVSPPLRHLAASSAGWREPRARFDLVRFGIAAYGVSPFDDRSGLDLGLEAVMTLRTTVMDAAAPSGRSWIAAGYADGVPAAAQGAEVSIDGHRCAVEAVEVDRTLVVSPPSVEPGAVVTVFGEPAAGVPSAEDWARWSRTIGDEILTGVPARVPRSAVG</sequence>
<dbReference type="Gene3D" id="2.40.37.10">
    <property type="entry name" value="Lyase, Ornithine Decarboxylase, Chain A, domain 1"/>
    <property type="match status" value="2"/>
</dbReference>
<protein>
    <submittedName>
        <fullName evidence="5">Alanine racemase</fullName>
    </submittedName>
</protein>
<dbReference type="InterPro" id="IPR001608">
    <property type="entry name" value="Ala_racemase_N"/>
</dbReference>
<keyword evidence="3" id="KW-0413">Isomerase</keyword>
<dbReference type="SUPFAM" id="SSF50621">
    <property type="entry name" value="Alanine racemase C-terminal domain-like"/>
    <property type="match status" value="1"/>
</dbReference>
<dbReference type="Pfam" id="PF01168">
    <property type="entry name" value="Ala_racemase_N"/>
    <property type="match status" value="1"/>
</dbReference>
<evidence type="ECO:0000313" key="6">
    <source>
        <dbReference type="Proteomes" id="UP001060039"/>
    </source>
</evidence>
<gene>
    <name evidence="5" type="ORF">NNL39_12310</name>
</gene>
<name>A0ABY5FX17_9MICO</name>
<dbReference type="SUPFAM" id="SSF51419">
    <property type="entry name" value="PLP-binding barrel"/>
    <property type="match status" value="1"/>
</dbReference>
<dbReference type="InterPro" id="IPR000821">
    <property type="entry name" value="Ala_racemase"/>
</dbReference>
<dbReference type="InterPro" id="IPR020622">
    <property type="entry name" value="Ala_racemase_pyridoxalP-BS"/>
</dbReference>
<dbReference type="PANTHER" id="PTHR30511">
    <property type="entry name" value="ALANINE RACEMASE"/>
    <property type="match status" value="1"/>
</dbReference>
<evidence type="ECO:0000259" key="4">
    <source>
        <dbReference type="SMART" id="SM01005"/>
    </source>
</evidence>
<evidence type="ECO:0000256" key="3">
    <source>
        <dbReference type="ARBA" id="ARBA00023235"/>
    </source>
</evidence>
<dbReference type="EMBL" id="CP101497">
    <property type="protein sequence ID" value="UTT62420.1"/>
    <property type="molecule type" value="Genomic_DNA"/>
</dbReference>
<accession>A0ABY5FX17</accession>
<dbReference type="PROSITE" id="PS00395">
    <property type="entry name" value="ALANINE_RACEMASE"/>
    <property type="match status" value="1"/>
</dbReference>
<dbReference type="CDD" id="cd00430">
    <property type="entry name" value="PLPDE_III_AR"/>
    <property type="match status" value="1"/>
</dbReference>
<dbReference type="Pfam" id="PF00842">
    <property type="entry name" value="Ala_racemase_C"/>
    <property type="match status" value="1"/>
</dbReference>
<dbReference type="SMART" id="SM01005">
    <property type="entry name" value="Ala_racemase_C"/>
    <property type="match status" value="1"/>
</dbReference>
<dbReference type="InterPro" id="IPR009006">
    <property type="entry name" value="Ala_racemase/Decarboxylase_C"/>
</dbReference>
<comment type="cofactor">
    <cofactor evidence="1">
        <name>pyridoxal 5'-phosphate</name>
        <dbReference type="ChEBI" id="CHEBI:597326"/>
    </cofactor>
</comment>
<dbReference type="RefSeq" id="WP_255159564.1">
    <property type="nucleotide sequence ID" value="NZ_CP101497.1"/>
</dbReference>
<organism evidence="5 6">
    <name type="scientific">Microcella humidisoli</name>
    <dbReference type="NCBI Taxonomy" id="2963406"/>
    <lineage>
        <taxon>Bacteria</taxon>
        <taxon>Bacillati</taxon>
        <taxon>Actinomycetota</taxon>
        <taxon>Actinomycetes</taxon>
        <taxon>Micrococcales</taxon>
        <taxon>Microbacteriaceae</taxon>
        <taxon>Microcella</taxon>
    </lineage>
</organism>
<dbReference type="PRINTS" id="PR00992">
    <property type="entry name" value="ALARACEMASE"/>
</dbReference>
<keyword evidence="6" id="KW-1185">Reference proteome</keyword>
<feature type="domain" description="Alanine racemase C-terminal" evidence="4">
    <location>
        <begin position="239"/>
        <end position="346"/>
    </location>
</feature>
<dbReference type="InterPro" id="IPR011079">
    <property type="entry name" value="Ala_racemase_C"/>
</dbReference>
<evidence type="ECO:0000256" key="2">
    <source>
        <dbReference type="ARBA" id="ARBA00022898"/>
    </source>
</evidence>
<evidence type="ECO:0000313" key="5">
    <source>
        <dbReference type="EMBL" id="UTT62420.1"/>
    </source>
</evidence>
<proteinExistence type="predicted"/>
<keyword evidence="2" id="KW-0663">Pyridoxal phosphate</keyword>
<dbReference type="PANTHER" id="PTHR30511:SF0">
    <property type="entry name" value="ALANINE RACEMASE, CATABOLIC-RELATED"/>
    <property type="match status" value="1"/>
</dbReference>
<dbReference type="InterPro" id="IPR029066">
    <property type="entry name" value="PLP-binding_barrel"/>
</dbReference>
<evidence type="ECO:0000256" key="1">
    <source>
        <dbReference type="ARBA" id="ARBA00001933"/>
    </source>
</evidence>
<dbReference type="Proteomes" id="UP001060039">
    <property type="component" value="Chromosome"/>
</dbReference>
<dbReference type="Gene3D" id="3.20.20.10">
    <property type="entry name" value="Alanine racemase"/>
    <property type="match status" value="1"/>
</dbReference>
<reference evidence="5" key="1">
    <citation type="submission" date="2022-07" db="EMBL/GenBank/DDBJ databases">
        <title>Taxonomic analysis of Microcella humidisoli nov. sp., isolated from riverside soil.</title>
        <authorList>
            <person name="Molina K.M."/>
            <person name="Kim S.B."/>
        </authorList>
    </citation>
    <scope>NUCLEOTIDE SEQUENCE</scope>
    <source>
        <strain evidence="5">MMS21-STM10</strain>
    </source>
</reference>